<accession>A0A166NQ51</accession>
<name>A0A166NQ51_9AGAM</name>
<proteinExistence type="predicted"/>
<dbReference type="AlphaFoldDB" id="A0A166NQ51"/>
<dbReference type="Proteomes" id="UP000076532">
    <property type="component" value="Unassembled WGS sequence"/>
</dbReference>
<dbReference type="EMBL" id="KV417521">
    <property type="protein sequence ID" value="KZP25264.1"/>
    <property type="molecule type" value="Genomic_DNA"/>
</dbReference>
<evidence type="ECO:0000313" key="2">
    <source>
        <dbReference type="Proteomes" id="UP000076532"/>
    </source>
</evidence>
<reference evidence="1 2" key="1">
    <citation type="journal article" date="2016" name="Mol. Biol. Evol.">
        <title>Comparative Genomics of Early-Diverging Mushroom-Forming Fungi Provides Insights into the Origins of Lignocellulose Decay Capabilities.</title>
        <authorList>
            <person name="Nagy L.G."/>
            <person name="Riley R."/>
            <person name="Tritt A."/>
            <person name="Adam C."/>
            <person name="Daum C."/>
            <person name="Floudas D."/>
            <person name="Sun H."/>
            <person name="Yadav J.S."/>
            <person name="Pangilinan J."/>
            <person name="Larsson K.H."/>
            <person name="Matsuura K."/>
            <person name="Barry K."/>
            <person name="Labutti K."/>
            <person name="Kuo R."/>
            <person name="Ohm R.A."/>
            <person name="Bhattacharya S.S."/>
            <person name="Shirouzu T."/>
            <person name="Yoshinaga Y."/>
            <person name="Martin F.M."/>
            <person name="Grigoriev I.V."/>
            <person name="Hibbett D.S."/>
        </authorList>
    </citation>
    <scope>NUCLEOTIDE SEQUENCE [LARGE SCALE GENOMIC DNA]</scope>
    <source>
        <strain evidence="1 2">CBS 109695</strain>
    </source>
</reference>
<keyword evidence="2" id="KW-1185">Reference proteome</keyword>
<gene>
    <name evidence="1" type="ORF">FIBSPDRAFT_888090</name>
</gene>
<sequence length="221" mass="24917">MHLDESNEFRYDCVRDHWRTFPTTTTASTGGRAAFCRCDLYKASPTSGLSSQVQPVQLRRWAALAEDREDGVGGENVQKRFRGPKTWRRFLMSVLRPGRPSDFGARSVRPITYPALWGRAREGNRTFLITNRGQGREVKDVGRGWVAVDRRSTLLAYKVCVMIVAYRAYLSLGYLSYVTRGTNLSTTTAPSSEMLGLEELCLQRLGEFAHPGPNFNKDKAT</sequence>
<organism evidence="1 2">
    <name type="scientific">Athelia psychrophila</name>
    <dbReference type="NCBI Taxonomy" id="1759441"/>
    <lineage>
        <taxon>Eukaryota</taxon>
        <taxon>Fungi</taxon>
        <taxon>Dikarya</taxon>
        <taxon>Basidiomycota</taxon>
        <taxon>Agaricomycotina</taxon>
        <taxon>Agaricomycetes</taxon>
        <taxon>Agaricomycetidae</taxon>
        <taxon>Atheliales</taxon>
        <taxon>Atheliaceae</taxon>
        <taxon>Athelia</taxon>
    </lineage>
</organism>
<protein>
    <submittedName>
        <fullName evidence="1">Uncharacterized protein</fullName>
    </submittedName>
</protein>
<evidence type="ECO:0000313" key="1">
    <source>
        <dbReference type="EMBL" id="KZP25264.1"/>
    </source>
</evidence>